<feature type="compositionally biased region" description="Basic and acidic residues" evidence="1">
    <location>
        <begin position="1"/>
        <end position="11"/>
    </location>
</feature>
<evidence type="ECO:0000313" key="3">
    <source>
        <dbReference type="EMBL" id="RQW90699.1"/>
    </source>
</evidence>
<comment type="caution">
    <text evidence="3">The sequence shown here is derived from an EMBL/GenBank/DDBJ whole genome shotgun (WGS) entry which is preliminary data.</text>
</comment>
<dbReference type="SUPFAM" id="SSF89550">
    <property type="entry name" value="PHP domain-like"/>
    <property type="match status" value="1"/>
</dbReference>
<dbReference type="Gene3D" id="3.20.20.140">
    <property type="entry name" value="Metal-dependent hydrolases"/>
    <property type="match status" value="1"/>
</dbReference>
<dbReference type="InterPro" id="IPR004013">
    <property type="entry name" value="PHP_dom"/>
</dbReference>
<organism evidence="3 4">
    <name type="scientific">Micromonospora chalcea</name>
    <dbReference type="NCBI Taxonomy" id="1874"/>
    <lineage>
        <taxon>Bacteria</taxon>
        <taxon>Bacillati</taxon>
        <taxon>Actinomycetota</taxon>
        <taxon>Actinomycetes</taxon>
        <taxon>Micromonosporales</taxon>
        <taxon>Micromonosporaceae</taxon>
        <taxon>Micromonospora</taxon>
    </lineage>
</organism>
<dbReference type="InterPro" id="IPR003141">
    <property type="entry name" value="Pol/His_phosphatase_N"/>
</dbReference>
<gene>
    <name evidence="3" type="ORF">DLJ60_19715</name>
</gene>
<dbReference type="CDD" id="cd07438">
    <property type="entry name" value="PHP_HisPPase_AMP"/>
    <property type="match status" value="1"/>
</dbReference>
<feature type="region of interest" description="Disordered" evidence="1">
    <location>
        <begin position="1"/>
        <end position="21"/>
    </location>
</feature>
<dbReference type="SMART" id="SM00481">
    <property type="entry name" value="POLIIIAc"/>
    <property type="match status" value="1"/>
</dbReference>
<feature type="domain" description="Polymerase/histidinol phosphatase N-terminal" evidence="2">
    <location>
        <begin position="7"/>
        <end position="71"/>
    </location>
</feature>
<dbReference type="RefSeq" id="WP_069087209.1">
    <property type="nucleotide sequence ID" value="NZ_QGTA01000216.1"/>
</dbReference>
<dbReference type="Pfam" id="PF02811">
    <property type="entry name" value="PHP"/>
    <property type="match status" value="1"/>
</dbReference>
<accession>A0ABX9Y0D3</accession>
<evidence type="ECO:0000256" key="1">
    <source>
        <dbReference type="SAM" id="MobiDB-lite"/>
    </source>
</evidence>
<dbReference type="Proteomes" id="UP000274694">
    <property type="component" value="Unassembled WGS sequence"/>
</dbReference>
<dbReference type="EMBL" id="QGTA01000216">
    <property type="protein sequence ID" value="RQW90699.1"/>
    <property type="molecule type" value="Genomic_DNA"/>
</dbReference>
<dbReference type="PANTHER" id="PTHR42924:SF3">
    <property type="entry name" value="POLYMERASE_HISTIDINOL PHOSPHATASE N-TERMINAL DOMAIN-CONTAINING PROTEIN"/>
    <property type="match status" value="1"/>
</dbReference>
<dbReference type="InterPro" id="IPR052018">
    <property type="entry name" value="PHP_domain"/>
</dbReference>
<name>A0ABX9Y0D3_MICCH</name>
<evidence type="ECO:0000313" key="4">
    <source>
        <dbReference type="Proteomes" id="UP000274694"/>
    </source>
</evidence>
<dbReference type="InterPro" id="IPR016195">
    <property type="entry name" value="Pol/histidinol_Pase-like"/>
</dbReference>
<protein>
    <submittedName>
        <fullName evidence="3">PHP domain-containing protein</fullName>
    </submittedName>
</protein>
<evidence type="ECO:0000259" key="2">
    <source>
        <dbReference type="SMART" id="SM00481"/>
    </source>
</evidence>
<keyword evidence="4" id="KW-1185">Reference proteome</keyword>
<proteinExistence type="predicted"/>
<sequence>MSDPARIDLHTHSTASDGTLTPPELVRAAADAGLDVVALTDHDTTAGWVPAVAALPPGLTLIRGAEISCRWFGVEPAIPLHLLAYLFDPAEPELAAELARVRQAREERGERIVRLLQADGIQVSWTEILAGADGGTVGRPHIAQALIRAGLVATTSEAFGPDWLGERYRLPKDDIEVFRAVALVRAAGGVPVFAHPRASRRGRIVPDELIADLAVAGLAGLEADHEDHDAAEREHVRRLAAELGLLVTGSSDFHGTHKTVRLGAHTTGPEAYERIVALARGVTPVASS</sequence>
<dbReference type="Gene3D" id="1.10.150.650">
    <property type="match status" value="1"/>
</dbReference>
<dbReference type="PANTHER" id="PTHR42924">
    <property type="entry name" value="EXONUCLEASE"/>
    <property type="match status" value="1"/>
</dbReference>
<reference evidence="3 4" key="1">
    <citation type="submission" date="2018-05" db="EMBL/GenBank/DDBJ databases">
        <title>Micromonospora from Atacama Desert.</title>
        <authorList>
            <person name="Carro L."/>
            <person name="Goodfellow M."/>
            <person name="Klenk H.-P."/>
        </authorList>
    </citation>
    <scope>NUCLEOTIDE SEQUENCE [LARGE SCALE GENOMIC DNA]</scope>
    <source>
        <strain evidence="3 4">LB41</strain>
    </source>
</reference>